<organism evidence="2 3">
    <name type="scientific">Larinioides sclopetarius</name>
    <dbReference type="NCBI Taxonomy" id="280406"/>
    <lineage>
        <taxon>Eukaryota</taxon>
        <taxon>Metazoa</taxon>
        <taxon>Ecdysozoa</taxon>
        <taxon>Arthropoda</taxon>
        <taxon>Chelicerata</taxon>
        <taxon>Arachnida</taxon>
        <taxon>Araneae</taxon>
        <taxon>Araneomorphae</taxon>
        <taxon>Entelegynae</taxon>
        <taxon>Araneoidea</taxon>
        <taxon>Araneidae</taxon>
        <taxon>Larinioides</taxon>
    </lineage>
</organism>
<dbReference type="Proteomes" id="UP001497382">
    <property type="component" value="Unassembled WGS sequence"/>
</dbReference>
<reference evidence="2 3" key="1">
    <citation type="submission" date="2024-04" db="EMBL/GenBank/DDBJ databases">
        <authorList>
            <person name="Rising A."/>
            <person name="Reimegard J."/>
            <person name="Sonavane S."/>
            <person name="Akerstrom W."/>
            <person name="Nylinder S."/>
            <person name="Hedman E."/>
            <person name="Kallberg Y."/>
        </authorList>
    </citation>
    <scope>NUCLEOTIDE SEQUENCE [LARGE SCALE GENOMIC DNA]</scope>
</reference>
<keyword evidence="1" id="KW-1133">Transmembrane helix</keyword>
<feature type="transmembrane region" description="Helical" evidence="1">
    <location>
        <begin position="12"/>
        <end position="29"/>
    </location>
</feature>
<evidence type="ECO:0000313" key="2">
    <source>
        <dbReference type="EMBL" id="CAL1293170.1"/>
    </source>
</evidence>
<evidence type="ECO:0000313" key="3">
    <source>
        <dbReference type="Proteomes" id="UP001497382"/>
    </source>
</evidence>
<comment type="caution">
    <text evidence="2">The sequence shown here is derived from an EMBL/GenBank/DDBJ whole genome shotgun (WGS) entry which is preliminary data.</text>
</comment>
<protein>
    <submittedName>
        <fullName evidence="2">Uncharacterized protein</fullName>
    </submittedName>
</protein>
<gene>
    <name evidence="2" type="ORF">LARSCL_LOCUS18055</name>
</gene>
<name>A0AAV2BAB4_9ARAC</name>
<dbReference type="EMBL" id="CAXIEN010000320">
    <property type="protein sequence ID" value="CAL1293170.1"/>
    <property type="molecule type" value="Genomic_DNA"/>
</dbReference>
<keyword evidence="1" id="KW-0812">Transmembrane</keyword>
<keyword evidence="1" id="KW-0472">Membrane</keyword>
<evidence type="ECO:0000256" key="1">
    <source>
        <dbReference type="SAM" id="Phobius"/>
    </source>
</evidence>
<dbReference type="AlphaFoldDB" id="A0AAV2BAB4"/>
<accession>A0AAV2BAB4</accession>
<proteinExistence type="predicted"/>
<sequence>MEVNILVKNATYVLLDGFPYWAFGFGLMFGKLYSNLRLSYFRLYISLQVLCRINLFLMTLKYL</sequence>
<keyword evidence="3" id="KW-1185">Reference proteome</keyword>